<evidence type="ECO:0000256" key="8">
    <source>
        <dbReference type="ARBA" id="ARBA00039421"/>
    </source>
</evidence>
<evidence type="ECO:0000256" key="9">
    <source>
        <dbReference type="SAM" id="Phobius"/>
    </source>
</evidence>
<dbReference type="Gene3D" id="1.10.10.1740">
    <property type="entry name" value="Transmembrane protein 14-like"/>
    <property type="match status" value="1"/>
</dbReference>
<proteinExistence type="inferred from homology"/>
<evidence type="ECO:0000256" key="5">
    <source>
        <dbReference type="ARBA" id="ARBA00023133"/>
    </source>
</evidence>
<keyword evidence="6 9" id="KW-0472">Membrane</keyword>
<dbReference type="GO" id="GO:0031966">
    <property type="term" value="C:mitochondrial membrane"/>
    <property type="evidence" value="ECO:0007669"/>
    <property type="project" value="TreeGrafter"/>
</dbReference>
<comment type="similarity">
    <text evidence="2">Belongs to the TMEM14 family.</text>
</comment>
<protein>
    <recommendedName>
        <fullName evidence="8">Transmembrane protein 14C</fullName>
    </recommendedName>
</protein>
<dbReference type="GO" id="GO:0006783">
    <property type="term" value="P:heme biosynthetic process"/>
    <property type="evidence" value="ECO:0007669"/>
    <property type="project" value="UniProtKB-KW"/>
</dbReference>
<dbReference type="GO" id="GO:0070453">
    <property type="term" value="P:regulation of heme biosynthetic process"/>
    <property type="evidence" value="ECO:0007669"/>
    <property type="project" value="TreeGrafter"/>
</dbReference>
<evidence type="ECO:0000256" key="2">
    <source>
        <dbReference type="ARBA" id="ARBA00007590"/>
    </source>
</evidence>
<organism evidence="10 11">
    <name type="scientific">Cyprinus carpio</name>
    <name type="common">Common carp</name>
    <dbReference type="NCBI Taxonomy" id="7962"/>
    <lineage>
        <taxon>Eukaryota</taxon>
        <taxon>Metazoa</taxon>
        <taxon>Chordata</taxon>
        <taxon>Craniata</taxon>
        <taxon>Vertebrata</taxon>
        <taxon>Euteleostomi</taxon>
        <taxon>Actinopterygii</taxon>
        <taxon>Neopterygii</taxon>
        <taxon>Teleostei</taxon>
        <taxon>Ostariophysi</taxon>
        <taxon>Cypriniformes</taxon>
        <taxon>Cyprinidae</taxon>
        <taxon>Cyprininae</taxon>
        <taxon>Cyprinus</taxon>
    </lineage>
</organism>
<dbReference type="PANTHER" id="PTHR12668">
    <property type="entry name" value="TRANSMEMBRANE PROTEIN 14, 15"/>
    <property type="match status" value="1"/>
</dbReference>
<feature type="transmembrane region" description="Helical" evidence="9">
    <location>
        <begin position="28"/>
        <end position="49"/>
    </location>
</feature>
<comment type="function">
    <text evidence="7">Required for normal heme biosynthesis.</text>
</comment>
<dbReference type="PANTHER" id="PTHR12668:SF4">
    <property type="entry name" value="TRANSMEMBRANE PROTEIN 14C-RELATED"/>
    <property type="match status" value="1"/>
</dbReference>
<feature type="transmembrane region" description="Helical" evidence="9">
    <location>
        <begin position="55"/>
        <end position="75"/>
    </location>
</feature>
<feature type="transmembrane region" description="Helical" evidence="9">
    <location>
        <begin position="6"/>
        <end position="23"/>
    </location>
</feature>
<keyword evidence="3 9" id="KW-0812">Transmembrane</keyword>
<comment type="subcellular location">
    <subcellularLocation>
        <location evidence="1">Membrane</location>
        <topology evidence="1">Multi-pass membrane protein</topology>
    </subcellularLocation>
</comment>
<evidence type="ECO:0000256" key="7">
    <source>
        <dbReference type="ARBA" id="ARBA00037428"/>
    </source>
</evidence>
<feature type="transmembrane region" description="Helical" evidence="9">
    <location>
        <begin position="147"/>
        <end position="165"/>
    </location>
</feature>
<sequence>MAVDWFGYGYAALITIGGFVGYAKAGSFISLVAGLMFGIAAFVGAYQMSKNDKDIWVSLGTCGSLTALMGVRFLSSWKIMPAGLMAARQGYFFIHSKIFIKKDFPDIHNKTKKKNSHTGKKKCYLGIIDINMDRCIIFFLLLNYVWFFSLSCSLLMFLRIGVKVLQNSQKKKR</sequence>
<name>A0A8C2JVW4_CYPCA</name>
<dbReference type="Ensembl" id="ENSCCRT00020109262.1">
    <property type="protein sequence ID" value="ENSCCRP00020099937.1"/>
    <property type="gene ID" value="ENSCCRG00020045918.1"/>
</dbReference>
<evidence type="ECO:0000256" key="6">
    <source>
        <dbReference type="ARBA" id="ARBA00023136"/>
    </source>
</evidence>
<dbReference type="AlphaFoldDB" id="A0A8C2JVW4"/>
<evidence type="ECO:0000256" key="3">
    <source>
        <dbReference type="ARBA" id="ARBA00022692"/>
    </source>
</evidence>
<evidence type="ECO:0000313" key="11">
    <source>
        <dbReference type="Proteomes" id="UP000694701"/>
    </source>
</evidence>
<keyword evidence="5" id="KW-0350">Heme biosynthesis</keyword>
<keyword evidence="4 9" id="KW-1133">Transmembrane helix</keyword>
<reference evidence="10" key="1">
    <citation type="submission" date="2025-08" db="UniProtKB">
        <authorList>
            <consortium name="Ensembl"/>
        </authorList>
    </citation>
    <scope>IDENTIFICATION</scope>
</reference>
<dbReference type="Pfam" id="PF03647">
    <property type="entry name" value="Tmemb_14"/>
    <property type="match status" value="1"/>
</dbReference>
<evidence type="ECO:0000313" key="10">
    <source>
        <dbReference type="Ensembl" id="ENSCCRP00020099937.1"/>
    </source>
</evidence>
<accession>A0A8C2JVW4</accession>
<evidence type="ECO:0000256" key="1">
    <source>
        <dbReference type="ARBA" id="ARBA00004141"/>
    </source>
</evidence>
<dbReference type="InterPro" id="IPR044890">
    <property type="entry name" value="TMEM14_sf"/>
</dbReference>
<dbReference type="Proteomes" id="UP000694701">
    <property type="component" value="Unplaced"/>
</dbReference>
<dbReference type="InterPro" id="IPR005349">
    <property type="entry name" value="TMEM14"/>
</dbReference>
<evidence type="ECO:0000256" key="4">
    <source>
        <dbReference type="ARBA" id="ARBA00022989"/>
    </source>
</evidence>